<dbReference type="HOGENOM" id="CLU_032571_3_2_1"/>
<evidence type="ECO:0000313" key="3">
    <source>
        <dbReference type="EMBL" id="EAU34139.1"/>
    </source>
</evidence>
<keyword evidence="2" id="KW-0732">Signal</keyword>
<proteinExistence type="predicted"/>
<feature type="compositionally biased region" description="Low complexity" evidence="1">
    <location>
        <begin position="246"/>
        <end position="292"/>
    </location>
</feature>
<feature type="region of interest" description="Disordered" evidence="1">
    <location>
        <begin position="200"/>
        <end position="219"/>
    </location>
</feature>
<dbReference type="OMA" id="FECIMAP"/>
<evidence type="ECO:0000313" key="4">
    <source>
        <dbReference type="Proteomes" id="UP000007963"/>
    </source>
</evidence>
<dbReference type="GeneID" id="4320550"/>
<name>Q0CML4_ASPTN</name>
<dbReference type="STRING" id="341663.Q0CML4"/>
<feature type="region of interest" description="Disordered" evidence="1">
    <location>
        <begin position="226"/>
        <end position="304"/>
    </location>
</feature>
<evidence type="ECO:0000256" key="1">
    <source>
        <dbReference type="SAM" id="MobiDB-lite"/>
    </source>
</evidence>
<dbReference type="PANTHER" id="PTHR36182:SF1">
    <property type="entry name" value="PROTEIN, PUTATIVE (AFU_ORTHOLOGUE AFUA_6G10930)-RELATED"/>
    <property type="match status" value="1"/>
</dbReference>
<dbReference type="AlphaFoldDB" id="Q0CML4"/>
<dbReference type="PANTHER" id="PTHR36182">
    <property type="entry name" value="PROTEIN, PUTATIVE (AFU_ORTHOLOGUE AFUA_6G10930)-RELATED"/>
    <property type="match status" value="1"/>
</dbReference>
<dbReference type="eggNOG" id="ENOG502RZYG">
    <property type="taxonomic scope" value="Eukaryota"/>
</dbReference>
<dbReference type="Gene3D" id="2.70.50.70">
    <property type="match status" value="1"/>
</dbReference>
<sequence length="394" mass="41436">MKGLLFACGLLATMASAHIQMVDPIPIRSPESKDKSGQIDYSYTNPLSDSGSDYPCKGYANDPFKSVANYSPGQQYSLKLKGSATHDGGSCQISLSYDKGKSFKVIHSMLGGCPLTKEYQFQIPQGAPSGEALLAWTWFNKVGNREMYMNCAQVTIGGGNGGQRSAKEEKAITRRDGLDSLPPMFIANVNGPGKCKTIEGEDVNFPMPGQSVEGKASGKGYKCEGSAPFLGDGGSSQAPNDKKNSGQDGNKNNNNNKSNNTNGNNGNNNGNNKNQDNANNGNKNNNNANANGPQQNDKPSTHSTARKELVHKVPMPFGDNVKNGDVRTASIGTQDSPSWLAAAEGCNGNGLICAPDGQTWALCNDGKPVHMGNVAAGTTCTHGAIQHAAMEPAA</sequence>
<evidence type="ECO:0008006" key="5">
    <source>
        <dbReference type="Google" id="ProtNLM"/>
    </source>
</evidence>
<accession>Q0CML4</accession>
<reference evidence="4" key="1">
    <citation type="submission" date="2005-09" db="EMBL/GenBank/DDBJ databases">
        <title>Annotation of the Aspergillus terreus NIH2624 genome.</title>
        <authorList>
            <person name="Birren B.W."/>
            <person name="Lander E.S."/>
            <person name="Galagan J.E."/>
            <person name="Nusbaum C."/>
            <person name="Devon K."/>
            <person name="Henn M."/>
            <person name="Ma L.-J."/>
            <person name="Jaffe D.B."/>
            <person name="Butler J."/>
            <person name="Alvarez P."/>
            <person name="Gnerre S."/>
            <person name="Grabherr M."/>
            <person name="Kleber M."/>
            <person name="Mauceli E.W."/>
            <person name="Brockman W."/>
            <person name="Rounsley S."/>
            <person name="Young S.K."/>
            <person name="LaButti K."/>
            <person name="Pushparaj V."/>
            <person name="DeCaprio D."/>
            <person name="Crawford M."/>
            <person name="Koehrsen M."/>
            <person name="Engels R."/>
            <person name="Montgomery P."/>
            <person name="Pearson M."/>
            <person name="Howarth C."/>
            <person name="Larson L."/>
            <person name="Luoma S."/>
            <person name="White J."/>
            <person name="Alvarado L."/>
            <person name="Kodira C.D."/>
            <person name="Zeng Q."/>
            <person name="Oleary S."/>
            <person name="Yandava C."/>
            <person name="Denning D.W."/>
            <person name="Nierman W.C."/>
            <person name="Milne T."/>
            <person name="Madden K."/>
        </authorList>
    </citation>
    <scope>NUCLEOTIDE SEQUENCE [LARGE SCALE GENOMIC DNA]</scope>
    <source>
        <strain evidence="4">NIH 2624 / FGSC A1156</strain>
    </source>
</reference>
<dbReference type="Proteomes" id="UP000007963">
    <property type="component" value="Unassembled WGS sequence"/>
</dbReference>
<dbReference type="VEuPathDB" id="FungiDB:ATEG_05070"/>
<dbReference type="EMBL" id="CH476600">
    <property type="protein sequence ID" value="EAU34139.1"/>
    <property type="molecule type" value="Genomic_DNA"/>
</dbReference>
<dbReference type="RefSeq" id="XP_001214248.1">
    <property type="nucleotide sequence ID" value="XM_001214248.1"/>
</dbReference>
<feature type="compositionally biased region" description="Polar residues" evidence="1">
    <location>
        <begin position="293"/>
        <end position="303"/>
    </location>
</feature>
<evidence type="ECO:0000256" key="2">
    <source>
        <dbReference type="SAM" id="SignalP"/>
    </source>
</evidence>
<feature type="chain" id="PRO_5004170433" description="Extracellular protein" evidence="2">
    <location>
        <begin position="18"/>
        <end position="394"/>
    </location>
</feature>
<feature type="signal peptide" evidence="2">
    <location>
        <begin position="1"/>
        <end position="17"/>
    </location>
</feature>
<protein>
    <recommendedName>
        <fullName evidence="5">Extracellular protein</fullName>
    </recommendedName>
</protein>
<organism evidence="3 4">
    <name type="scientific">Aspergillus terreus (strain NIH 2624 / FGSC A1156)</name>
    <dbReference type="NCBI Taxonomy" id="341663"/>
    <lineage>
        <taxon>Eukaryota</taxon>
        <taxon>Fungi</taxon>
        <taxon>Dikarya</taxon>
        <taxon>Ascomycota</taxon>
        <taxon>Pezizomycotina</taxon>
        <taxon>Eurotiomycetes</taxon>
        <taxon>Eurotiomycetidae</taxon>
        <taxon>Eurotiales</taxon>
        <taxon>Aspergillaceae</taxon>
        <taxon>Aspergillus</taxon>
        <taxon>Aspergillus subgen. Circumdati</taxon>
    </lineage>
</organism>
<dbReference type="OrthoDB" id="2342176at2759"/>
<gene>
    <name evidence="3" type="ORF">ATEG_05070</name>
</gene>